<name>A0A381Z4U5_9ZZZZ</name>
<dbReference type="AlphaFoldDB" id="A0A381Z4U5"/>
<reference evidence="1" key="1">
    <citation type="submission" date="2018-05" db="EMBL/GenBank/DDBJ databases">
        <authorList>
            <person name="Lanie J.A."/>
            <person name="Ng W.-L."/>
            <person name="Kazmierczak K.M."/>
            <person name="Andrzejewski T.M."/>
            <person name="Davidsen T.M."/>
            <person name="Wayne K.J."/>
            <person name="Tettelin H."/>
            <person name="Glass J.I."/>
            <person name="Rusch D."/>
            <person name="Podicherti R."/>
            <person name="Tsui H.-C.T."/>
            <person name="Winkler M.E."/>
        </authorList>
    </citation>
    <scope>NUCLEOTIDE SEQUENCE</scope>
</reference>
<gene>
    <name evidence="1" type="ORF">METZ01_LOCUS137063</name>
</gene>
<protein>
    <submittedName>
        <fullName evidence="1">Uncharacterized protein</fullName>
    </submittedName>
</protein>
<evidence type="ECO:0000313" key="1">
    <source>
        <dbReference type="EMBL" id="SVA84209.1"/>
    </source>
</evidence>
<proteinExistence type="predicted"/>
<sequence>MRTKTYYQDCGLWWAVAITGEARQDIVEQSYSYWNHHAWDGELTWWCDTFAVFACKPEKLREAVRNGAYSRPERTDKERERLFEERWAAIKPMRFLGMASQGHTYNLGQIFAENSAPLPRDTSSVAVKIANNQWQQR</sequence>
<dbReference type="EMBL" id="UINC01019935">
    <property type="protein sequence ID" value="SVA84209.1"/>
    <property type="molecule type" value="Genomic_DNA"/>
</dbReference>
<accession>A0A381Z4U5</accession>
<organism evidence="1">
    <name type="scientific">marine metagenome</name>
    <dbReference type="NCBI Taxonomy" id="408172"/>
    <lineage>
        <taxon>unclassified sequences</taxon>
        <taxon>metagenomes</taxon>
        <taxon>ecological metagenomes</taxon>
    </lineage>
</organism>